<evidence type="ECO:0000256" key="1">
    <source>
        <dbReference type="ARBA" id="ARBA00004141"/>
    </source>
</evidence>
<accession>A0ABR3MW79</accession>
<dbReference type="PANTHER" id="PTHR11827">
    <property type="entry name" value="SOLUTE CARRIER FAMILY 12, CATION COTRANSPORTERS"/>
    <property type="match status" value="1"/>
</dbReference>
<dbReference type="InterPro" id="IPR004842">
    <property type="entry name" value="SLC12A_fam"/>
</dbReference>
<name>A0ABR3MW79_9TELE</name>
<dbReference type="Pfam" id="PF03522">
    <property type="entry name" value="SLC12"/>
    <property type="match status" value="1"/>
</dbReference>
<comment type="subcellular location">
    <subcellularLocation>
        <location evidence="1">Membrane</location>
        <topology evidence="1">Multi-pass membrane protein</topology>
    </subcellularLocation>
</comment>
<dbReference type="EMBL" id="JAYMGO010000008">
    <property type="protein sequence ID" value="KAL1268903.1"/>
    <property type="molecule type" value="Genomic_DNA"/>
</dbReference>
<feature type="domain" description="SLC12A transporter C-terminal" evidence="5">
    <location>
        <begin position="4"/>
        <end position="252"/>
    </location>
</feature>
<reference evidence="6 7" key="1">
    <citation type="submission" date="2023-09" db="EMBL/GenBank/DDBJ databases">
        <authorList>
            <person name="Wang M."/>
        </authorList>
    </citation>
    <scope>NUCLEOTIDE SEQUENCE [LARGE SCALE GENOMIC DNA]</scope>
    <source>
        <strain evidence="6">GT-2023</strain>
        <tissue evidence="6">Liver</tissue>
    </source>
</reference>
<proteinExistence type="predicted"/>
<evidence type="ECO:0000256" key="4">
    <source>
        <dbReference type="ARBA" id="ARBA00023136"/>
    </source>
</evidence>
<protein>
    <recommendedName>
        <fullName evidence="5">SLC12A transporter C-terminal domain-containing protein</fullName>
    </recommendedName>
</protein>
<evidence type="ECO:0000256" key="2">
    <source>
        <dbReference type="ARBA" id="ARBA00022692"/>
    </source>
</evidence>
<keyword evidence="7" id="KW-1185">Reference proteome</keyword>
<keyword evidence="3" id="KW-1133">Transmembrane helix</keyword>
<dbReference type="Proteomes" id="UP001558613">
    <property type="component" value="Unassembled WGS sequence"/>
</dbReference>
<sequence>MNEQVRYQRWLLKTRIKAFYTPVFADDLRQGAQYLLQTAGLGRLKPNTLVFGFKNNWRDGEMKDVETYINTIHDAFDLQYGVVLLRLKEGLDISHIQDEFMSSQEKAPGMKDLLVSINIKDFDSDSSKPSSKSTSCQSSPLIFRDTKKPQVQLSPADEKRLSASQQFQKKQSKGTIDVWWLFDDGGLTLLIPYLLTNKKKWQDCKIRVFIGGKINRIDHDRRAMAALLSKFRIDFSDITVLGDISIKPKKHKKGTVSSALYMTWLDTYLKICHQYFSSEENHQSVLTFYYEEK</sequence>
<comment type="caution">
    <text evidence="6">The sequence shown here is derived from an EMBL/GenBank/DDBJ whole genome shotgun (WGS) entry which is preliminary data.</text>
</comment>
<dbReference type="InterPro" id="IPR018491">
    <property type="entry name" value="SLC12_C"/>
</dbReference>
<keyword evidence="4" id="KW-0472">Membrane</keyword>
<organism evidence="6 7">
    <name type="scientific">Cirrhinus molitorella</name>
    <name type="common">mud carp</name>
    <dbReference type="NCBI Taxonomy" id="172907"/>
    <lineage>
        <taxon>Eukaryota</taxon>
        <taxon>Metazoa</taxon>
        <taxon>Chordata</taxon>
        <taxon>Craniata</taxon>
        <taxon>Vertebrata</taxon>
        <taxon>Euteleostomi</taxon>
        <taxon>Actinopterygii</taxon>
        <taxon>Neopterygii</taxon>
        <taxon>Teleostei</taxon>
        <taxon>Ostariophysi</taxon>
        <taxon>Cypriniformes</taxon>
        <taxon>Cyprinidae</taxon>
        <taxon>Labeoninae</taxon>
        <taxon>Labeonini</taxon>
        <taxon>Cirrhinus</taxon>
    </lineage>
</organism>
<evidence type="ECO:0000256" key="3">
    <source>
        <dbReference type="ARBA" id="ARBA00022989"/>
    </source>
</evidence>
<keyword evidence="2" id="KW-0812">Transmembrane</keyword>
<evidence type="ECO:0000313" key="7">
    <source>
        <dbReference type="Proteomes" id="UP001558613"/>
    </source>
</evidence>
<gene>
    <name evidence="6" type="ORF">QQF64_031192</name>
</gene>
<evidence type="ECO:0000313" key="6">
    <source>
        <dbReference type="EMBL" id="KAL1268903.1"/>
    </source>
</evidence>
<dbReference type="PANTHER" id="PTHR11827:SF106">
    <property type="entry name" value="SOLUTE CARRIER FAMILY 12 MEMBER 2-LIKE"/>
    <property type="match status" value="1"/>
</dbReference>
<evidence type="ECO:0000259" key="5">
    <source>
        <dbReference type="Pfam" id="PF03522"/>
    </source>
</evidence>